<keyword evidence="2" id="KW-1185">Reference proteome</keyword>
<protein>
    <submittedName>
        <fullName evidence="1">Uncharacterized protein</fullName>
    </submittedName>
</protein>
<organism evidence="1 2">
    <name type="scientific">Pluteus cervinus</name>
    <dbReference type="NCBI Taxonomy" id="181527"/>
    <lineage>
        <taxon>Eukaryota</taxon>
        <taxon>Fungi</taxon>
        <taxon>Dikarya</taxon>
        <taxon>Basidiomycota</taxon>
        <taxon>Agaricomycotina</taxon>
        <taxon>Agaricomycetes</taxon>
        <taxon>Agaricomycetidae</taxon>
        <taxon>Agaricales</taxon>
        <taxon>Pluteineae</taxon>
        <taxon>Pluteaceae</taxon>
        <taxon>Pluteus</taxon>
    </lineage>
</organism>
<gene>
    <name evidence="1" type="ORF">BDN72DRAFT_865258</name>
</gene>
<proteinExistence type="predicted"/>
<evidence type="ECO:0000313" key="1">
    <source>
        <dbReference type="EMBL" id="TFK59316.1"/>
    </source>
</evidence>
<dbReference type="EMBL" id="ML209019">
    <property type="protein sequence ID" value="TFK59316.1"/>
    <property type="molecule type" value="Genomic_DNA"/>
</dbReference>
<evidence type="ECO:0000313" key="2">
    <source>
        <dbReference type="Proteomes" id="UP000308600"/>
    </source>
</evidence>
<dbReference type="Proteomes" id="UP000308600">
    <property type="component" value="Unassembled WGS sequence"/>
</dbReference>
<sequence length="243" mass="27231">MVPAAHNILLVRLVAGPPPDDDEDLWDDLPLDADLTMYANFLQPRLLGQGANLQRVCDLWISSMTMFETGSLQPTQPEMESMVWDLGSAWNLTRSDNSKSCVGCCKISSTSPLIFQMHSVDGLHTNQQGSLVILKHKHPAICEMDQNCSADIYILYLHVQKEVVDAPVQSRSISAREESPQSAYNEAALRVAEVGLDDLKEIKVFANCFFFQLATMPNPNYMDMKPEFAWKMQEICGLIQVHV</sequence>
<reference evidence="1 2" key="1">
    <citation type="journal article" date="2019" name="Nat. Ecol. Evol.">
        <title>Megaphylogeny resolves global patterns of mushroom evolution.</title>
        <authorList>
            <person name="Varga T."/>
            <person name="Krizsan K."/>
            <person name="Foldi C."/>
            <person name="Dima B."/>
            <person name="Sanchez-Garcia M."/>
            <person name="Sanchez-Ramirez S."/>
            <person name="Szollosi G.J."/>
            <person name="Szarkandi J.G."/>
            <person name="Papp V."/>
            <person name="Albert L."/>
            <person name="Andreopoulos W."/>
            <person name="Angelini C."/>
            <person name="Antonin V."/>
            <person name="Barry K.W."/>
            <person name="Bougher N.L."/>
            <person name="Buchanan P."/>
            <person name="Buyck B."/>
            <person name="Bense V."/>
            <person name="Catcheside P."/>
            <person name="Chovatia M."/>
            <person name="Cooper J."/>
            <person name="Damon W."/>
            <person name="Desjardin D."/>
            <person name="Finy P."/>
            <person name="Geml J."/>
            <person name="Haridas S."/>
            <person name="Hughes K."/>
            <person name="Justo A."/>
            <person name="Karasinski D."/>
            <person name="Kautmanova I."/>
            <person name="Kiss B."/>
            <person name="Kocsube S."/>
            <person name="Kotiranta H."/>
            <person name="LaButti K.M."/>
            <person name="Lechner B.E."/>
            <person name="Liimatainen K."/>
            <person name="Lipzen A."/>
            <person name="Lukacs Z."/>
            <person name="Mihaltcheva S."/>
            <person name="Morgado L.N."/>
            <person name="Niskanen T."/>
            <person name="Noordeloos M.E."/>
            <person name="Ohm R.A."/>
            <person name="Ortiz-Santana B."/>
            <person name="Ovrebo C."/>
            <person name="Racz N."/>
            <person name="Riley R."/>
            <person name="Savchenko A."/>
            <person name="Shiryaev A."/>
            <person name="Soop K."/>
            <person name="Spirin V."/>
            <person name="Szebenyi C."/>
            <person name="Tomsovsky M."/>
            <person name="Tulloss R.E."/>
            <person name="Uehling J."/>
            <person name="Grigoriev I.V."/>
            <person name="Vagvolgyi C."/>
            <person name="Papp T."/>
            <person name="Martin F.M."/>
            <person name="Miettinen O."/>
            <person name="Hibbett D.S."/>
            <person name="Nagy L.G."/>
        </authorList>
    </citation>
    <scope>NUCLEOTIDE SEQUENCE [LARGE SCALE GENOMIC DNA]</scope>
    <source>
        <strain evidence="1 2">NL-1719</strain>
    </source>
</reference>
<accession>A0ACD3A0W6</accession>
<name>A0ACD3A0W6_9AGAR</name>